<sequence length="561" mass="58228">MEHLRGAAQLANALVDEVGVASADAFRGALVRACASTWAAVLSWGHLFWLCALPAWRVAALVASAAWPHARDGGAAAWRAFAAQERAWIAAELAAAALTVLGWLLERHIRRQRYVSRARAAWRRLSARADAAYTTLLASIRAKSRTLAALFPHLAFAAAAAALAALAPSTTRALSEARALLSVGFPLAATLAALRSAEPAAEDHWLRYWVLYALLELAKGAALALPLARRAAAGAAWAAAWVPLLELFALLWLHLPRAGGTELAFARARTLVCAAAPLDPRARGEWGEWAGARALLAHGGALIGATVGGGVFAAARDSGAMLLALLFLPMPGALTHGGCLLFGLGYPAFTSVGALAALEAAAERAARRAREPAAATPSAVVRVGEALWRSADKLRRRTSGAVRADEPAAASASAAAAAAAAATPARALQGEEAVAAAGVDGAAARRLVRARLQYWLVRMVLALALAPFRPLLEWLPLVEHGELCAVVLLQLPYVDGAARLYGLIVEALRSADGGVSPGAQPFTPSLHAQPARRLQLHGAGDTPTEAGPAVPAPMVARAAVE</sequence>
<feature type="transmembrane region" description="Helical" evidence="6">
    <location>
        <begin position="87"/>
        <end position="105"/>
    </location>
</feature>
<keyword evidence="4 6" id="KW-1133">Transmembrane helix</keyword>
<evidence type="ECO:0000256" key="4">
    <source>
        <dbReference type="ARBA" id="ARBA00022989"/>
    </source>
</evidence>
<protein>
    <submittedName>
        <fullName evidence="7">Uncharacterized protein</fullName>
    </submittedName>
</protein>
<keyword evidence="8" id="KW-1185">Reference proteome</keyword>
<evidence type="ECO:0000256" key="5">
    <source>
        <dbReference type="ARBA" id="ARBA00023136"/>
    </source>
</evidence>
<reference evidence="7" key="1">
    <citation type="submission" date="2021-05" db="EMBL/GenBank/DDBJ databases">
        <title>The genome of the haptophyte Pavlova lutheri (Diacronema luteri, Pavlovales) - a model for lipid biosynthesis in eukaryotic algae.</title>
        <authorList>
            <person name="Hulatt C.J."/>
            <person name="Posewitz M.C."/>
        </authorList>
    </citation>
    <scope>NUCLEOTIDE SEQUENCE</scope>
    <source>
        <strain evidence="7">NIVA-4/92</strain>
    </source>
</reference>
<dbReference type="Proteomes" id="UP000751190">
    <property type="component" value="Unassembled WGS sequence"/>
</dbReference>
<evidence type="ECO:0000313" key="8">
    <source>
        <dbReference type="Proteomes" id="UP000751190"/>
    </source>
</evidence>
<dbReference type="PANTHER" id="PTHR12300">
    <property type="entry name" value="HVA22-LIKE PROTEINS"/>
    <property type="match status" value="1"/>
</dbReference>
<keyword evidence="3 6" id="KW-0812">Transmembrane</keyword>
<evidence type="ECO:0000256" key="2">
    <source>
        <dbReference type="ARBA" id="ARBA00008573"/>
    </source>
</evidence>
<evidence type="ECO:0000256" key="6">
    <source>
        <dbReference type="SAM" id="Phobius"/>
    </source>
</evidence>
<feature type="transmembrane region" description="Helical" evidence="6">
    <location>
        <begin position="148"/>
        <end position="167"/>
    </location>
</feature>
<gene>
    <name evidence="7" type="ORF">KFE25_010926</name>
</gene>
<name>A0A8J6C2K0_DIALT</name>
<comment type="similarity">
    <text evidence="2">Belongs to the DP1 family.</text>
</comment>
<accession>A0A8J6C2K0</accession>
<evidence type="ECO:0000256" key="3">
    <source>
        <dbReference type="ARBA" id="ARBA00022692"/>
    </source>
</evidence>
<dbReference type="EMBL" id="JAGTXO010000036">
    <property type="protein sequence ID" value="KAG8459877.1"/>
    <property type="molecule type" value="Genomic_DNA"/>
</dbReference>
<feature type="transmembrane region" description="Helical" evidence="6">
    <location>
        <begin position="209"/>
        <end position="228"/>
    </location>
</feature>
<feature type="transmembrane region" description="Helical" evidence="6">
    <location>
        <begin position="47"/>
        <end position="67"/>
    </location>
</feature>
<dbReference type="GO" id="GO:0016020">
    <property type="term" value="C:membrane"/>
    <property type="evidence" value="ECO:0007669"/>
    <property type="project" value="UniProtKB-SubCell"/>
</dbReference>
<dbReference type="AlphaFoldDB" id="A0A8J6C2K0"/>
<comment type="subcellular location">
    <subcellularLocation>
        <location evidence="1">Membrane</location>
        <topology evidence="1">Multi-pass membrane protein</topology>
    </subcellularLocation>
</comment>
<feature type="transmembrane region" description="Helical" evidence="6">
    <location>
        <begin position="295"/>
        <end position="313"/>
    </location>
</feature>
<organism evidence="7 8">
    <name type="scientific">Diacronema lutheri</name>
    <name type="common">Unicellular marine alga</name>
    <name type="synonym">Monochrysis lutheri</name>
    <dbReference type="NCBI Taxonomy" id="2081491"/>
    <lineage>
        <taxon>Eukaryota</taxon>
        <taxon>Haptista</taxon>
        <taxon>Haptophyta</taxon>
        <taxon>Pavlovophyceae</taxon>
        <taxon>Pavlovales</taxon>
        <taxon>Pavlovaceae</taxon>
        <taxon>Diacronema</taxon>
    </lineage>
</organism>
<evidence type="ECO:0000256" key="1">
    <source>
        <dbReference type="ARBA" id="ARBA00004141"/>
    </source>
</evidence>
<feature type="transmembrane region" description="Helical" evidence="6">
    <location>
        <begin position="235"/>
        <end position="255"/>
    </location>
</feature>
<dbReference type="PANTHER" id="PTHR12300:SF161">
    <property type="entry name" value="RECEPTOR EXPRESSION-ENHANCING PROTEIN"/>
    <property type="match status" value="1"/>
</dbReference>
<evidence type="ECO:0000313" key="7">
    <source>
        <dbReference type="EMBL" id="KAG8459877.1"/>
    </source>
</evidence>
<comment type="caution">
    <text evidence="7">The sequence shown here is derived from an EMBL/GenBank/DDBJ whole genome shotgun (WGS) entry which is preliminary data.</text>
</comment>
<proteinExistence type="inferred from homology"/>
<keyword evidence="5 6" id="KW-0472">Membrane</keyword>
<feature type="transmembrane region" description="Helical" evidence="6">
    <location>
        <begin position="320"/>
        <end position="338"/>
    </location>
</feature>
<dbReference type="OrthoDB" id="10009287at2759"/>
<dbReference type="OMA" id="AHAIAPY"/>
<dbReference type="InterPro" id="IPR004345">
    <property type="entry name" value="TB2_DP1_HVA22"/>
</dbReference>